<dbReference type="RefSeq" id="WP_012964467.1">
    <property type="nucleotide sequence ID" value="NC_013799.1"/>
</dbReference>
<dbReference type="Pfam" id="PF03331">
    <property type="entry name" value="LpxC"/>
    <property type="match status" value="1"/>
</dbReference>
<dbReference type="PANTHER" id="PTHR33694:SF1">
    <property type="entry name" value="UDP-3-O-ACYL-N-ACETYLGLUCOSAMINE DEACETYLASE 1, MITOCHONDRIAL-RELATED"/>
    <property type="match status" value="1"/>
</dbReference>
<keyword evidence="7 12" id="KW-0479">Metal-binding</keyword>
<evidence type="ECO:0000256" key="7">
    <source>
        <dbReference type="ARBA" id="ARBA00022723"/>
    </source>
</evidence>
<dbReference type="EMBL" id="AP011112">
    <property type="protein sequence ID" value="BAI70287.1"/>
    <property type="molecule type" value="Genomic_DNA"/>
</dbReference>
<evidence type="ECO:0000313" key="13">
    <source>
        <dbReference type="EMBL" id="BAI70287.1"/>
    </source>
</evidence>
<evidence type="ECO:0000313" key="14">
    <source>
        <dbReference type="Proteomes" id="UP000002574"/>
    </source>
</evidence>
<dbReference type="Proteomes" id="UP000002574">
    <property type="component" value="Chromosome"/>
</dbReference>
<dbReference type="UniPathway" id="UPA00359">
    <property type="reaction ID" value="UER00478"/>
</dbReference>
<feature type="active site" description="Proton donor" evidence="12">
    <location>
        <position position="252"/>
    </location>
</feature>
<keyword evidence="6 12" id="KW-0441">Lipid A biosynthesis</keyword>
<evidence type="ECO:0000256" key="8">
    <source>
        <dbReference type="ARBA" id="ARBA00022801"/>
    </source>
</evidence>
<comment type="function">
    <text evidence="2 12">Catalyzes the hydrolysis of UDP-3-O-myristoyl-N-acetylglucosamine to form UDP-3-O-myristoylglucosamine and acetate, the committed step in lipid A biosynthesis.</text>
</comment>
<dbReference type="NCBIfam" id="TIGR00325">
    <property type="entry name" value="lpxC"/>
    <property type="match status" value="1"/>
</dbReference>
<feature type="binding site" evidence="12">
    <location>
        <position position="229"/>
    </location>
    <ligand>
        <name>Zn(2+)</name>
        <dbReference type="ChEBI" id="CHEBI:29105"/>
    </ligand>
</feature>
<protein>
    <recommendedName>
        <fullName evidence="4 12">UDP-3-O-acyl-N-acetylglucosamine deacetylase</fullName>
        <shortName evidence="12">UDP-3-O-acyl-GlcNAc deacetylase</shortName>
        <ecNumber evidence="4 12">3.5.1.108</ecNumber>
    </recommendedName>
    <alternativeName>
        <fullName evidence="12">UDP-3-O-[R-3-hydroxymyristoyl]-N-acetylglucosamine deacetylase</fullName>
    </alternativeName>
</protein>
<dbReference type="InterPro" id="IPR015870">
    <property type="entry name" value="UDP-acyl_N-AcGlcN_deAcase_N"/>
</dbReference>
<evidence type="ECO:0000256" key="5">
    <source>
        <dbReference type="ARBA" id="ARBA00022516"/>
    </source>
</evidence>
<evidence type="ECO:0000256" key="11">
    <source>
        <dbReference type="ARBA" id="ARBA00024535"/>
    </source>
</evidence>
<evidence type="ECO:0000256" key="1">
    <source>
        <dbReference type="ARBA" id="ARBA00001947"/>
    </source>
</evidence>
<dbReference type="KEGG" id="hth:HTH_1843"/>
<comment type="cofactor">
    <cofactor evidence="1 12">
        <name>Zn(2+)</name>
        <dbReference type="ChEBI" id="CHEBI:29105"/>
    </cofactor>
</comment>
<dbReference type="SUPFAM" id="SSF54211">
    <property type="entry name" value="Ribosomal protein S5 domain 2-like"/>
    <property type="match status" value="2"/>
</dbReference>
<keyword evidence="8 12" id="KW-0378">Hydrolase</keyword>
<dbReference type="eggNOG" id="COG0774">
    <property type="taxonomic scope" value="Bacteria"/>
</dbReference>
<dbReference type="GO" id="GO:0016020">
    <property type="term" value="C:membrane"/>
    <property type="evidence" value="ECO:0007669"/>
    <property type="project" value="GOC"/>
</dbReference>
<keyword evidence="14" id="KW-1185">Reference proteome</keyword>
<dbReference type="EC" id="3.5.1.108" evidence="4 12"/>
<evidence type="ECO:0000256" key="6">
    <source>
        <dbReference type="ARBA" id="ARBA00022556"/>
    </source>
</evidence>
<name>D3DKD5_HYDTT</name>
<sequence>MKQRTLKTVASFEGVGIHSGTASEIHIHPEEEGTGIRFLKSGVYIPASFKFVVNTDHSTDLGKEGIVVKTVEHLMAVLYMLGISNATVEFVKGFEVPILDGSGYHFYKELKDKVLEQSEPIEFVEIPQAFEVRNHSGYIRALPHQHFSAVYVGSLEGFFEERRVEFNGNVKDLVFARTFCYDHELEHLLKKGLARGGSLQNALLLGKGFVYNQGGMRSKDEPLRHKLLDLIGDLALFGKRIKAHIVSYKGGHTLNHRFLSELDRFLSSTSDTTFASSSVSTP</sequence>
<keyword evidence="10 12" id="KW-0443">Lipid metabolism</keyword>
<evidence type="ECO:0000256" key="3">
    <source>
        <dbReference type="ARBA" id="ARBA00005002"/>
    </source>
</evidence>
<dbReference type="GO" id="GO:0009245">
    <property type="term" value="P:lipid A biosynthetic process"/>
    <property type="evidence" value="ECO:0007669"/>
    <property type="project" value="UniProtKB-UniRule"/>
</dbReference>
<dbReference type="InterPro" id="IPR020568">
    <property type="entry name" value="Ribosomal_Su5_D2-typ_SF"/>
</dbReference>
<dbReference type="PANTHER" id="PTHR33694">
    <property type="entry name" value="UDP-3-O-ACYL-N-ACETYLGLUCOSAMINE DEACETYLASE 1, MITOCHONDRIAL-RELATED"/>
    <property type="match status" value="1"/>
</dbReference>
<organism evidence="13 14">
    <name type="scientific">Hydrogenobacter thermophilus (strain DSM 6534 / IAM 12695 / TK-6)</name>
    <dbReference type="NCBI Taxonomy" id="608538"/>
    <lineage>
        <taxon>Bacteria</taxon>
        <taxon>Pseudomonadati</taxon>
        <taxon>Aquificota</taxon>
        <taxon>Aquificia</taxon>
        <taxon>Aquificales</taxon>
        <taxon>Aquificaceae</taxon>
        <taxon>Hydrogenobacter</taxon>
    </lineage>
</organism>
<keyword evidence="9 12" id="KW-0862">Zinc</keyword>
<dbReference type="KEGG" id="hte:Hydth_1826"/>
<comment type="catalytic activity">
    <reaction evidence="11 12">
        <text>a UDP-3-O-[(3R)-3-hydroxyacyl]-N-acetyl-alpha-D-glucosamine + H2O = a UDP-3-O-[(3R)-3-hydroxyacyl]-alpha-D-glucosamine + acetate</text>
        <dbReference type="Rhea" id="RHEA:67816"/>
        <dbReference type="ChEBI" id="CHEBI:15377"/>
        <dbReference type="ChEBI" id="CHEBI:30089"/>
        <dbReference type="ChEBI" id="CHEBI:137740"/>
        <dbReference type="ChEBI" id="CHEBI:173225"/>
        <dbReference type="EC" id="3.5.1.108"/>
    </reaction>
</comment>
<dbReference type="GO" id="GO:0046872">
    <property type="term" value="F:metal ion binding"/>
    <property type="evidence" value="ECO:0007669"/>
    <property type="project" value="UniProtKB-KW"/>
</dbReference>
<evidence type="ECO:0000256" key="9">
    <source>
        <dbReference type="ARBA" id="ARBA00022833"/>
    </source>
</evidence>
<evidence type="ECO:0000256" key="4">
    <source>
        <dbReference type="ARBA" id="ARBA00012745"/>
    </source>
</evidence>
<dbReference type="OrthoDB" id="9772788at2"/>
<keyword evidence="5 12" id="KW-0444">Lipid biosynthesis</keyword>
<evidence type="ECO:0000256" key="2">
    <source>
        <dbReference type="ARBA" id="ARBA00002923"/>
    </source>
</evidence>
<dbReference type="AlphaFoldDB" id="D3DKD5"/>
<reference evidence="13 14" key="1">
    <citation type="journal article" date="2010" name="J. Bacteriol.">
        <title>Complete genome sequence of the thermophilic, obligately chemolithoautotrophic hydrogen-oxidizing bacterium Hydrogenobacter thermophilus TK-6.</title>
        <authorList>
            <person name="Arai H."/>
            <person name="Kanbe H."/>
            <person name="Ishii M."/>
            <person name="Igarashi Y."/>
        </authorList>
    </citation>
    <scope>NUCLEOTIDE SEQUENCE [LARGE SCALE GENOMIC DNA]</scope>
    <source>
        <strain evidence="14">DSM 6534 / IAM 12695 / TK-6 [Tokyo]</strain>
    </source>
</reference>
<feature type="binding site" evidence="12">
    <location>
        <position position="225"/>
    </location>
    <ligand>
        <name>Zn(2+)</name>
        <dbReference type="ChEBI" id="CHEBI:29105"/>
    </ligand>
</feature>
<dbReference type="GO" id="GO:0103117">
    <property type="term" value="F:UDP-3-O-acyl-N-acetylglucosamine deacetylase activity"/>
    <property type="evidence" value="ECO:0007669"/>
    <property type="project" value="UniProtKB-UniRule"/>
</dbReference>
<proteinExistence type="inferred from homology"/>
<dbReference type="InterPro" id="IPR004463">
    <property type="entry name" value="UDP-acyl_GlcNac_deAcase"/>
</dbReference>
<accession>D3DKD5</accession>
<dbReference type="HAMAP" id="MF_00388">
    <property type="entry name" value="LpxC"/>
    <property type="match status" value="1"/>
</dbReference>
<dbReference type="Gene3D" id="3.30.1700.10">
    <property type="entry name" value="lpxc deacetylase, domain 2"/>
    <property type="match status" value="1"/>
</dbReference>
<evidence type="ECO:0000256" key="12">
    <source>
        <dbReference type="HAMAP-Rule" id="MF_00388"/>
    </source>
</evidence>
<feature type="binding site" evidence="12">
    <location>
        <position position="73"/>
    </location>
    <ligand>
        <name>Zn(2+)</name>
        <dbReference type="ChEBI" id="CHEBI:29105"/>
    </ligand>
</feature>
<dbReference type="InterPro" id="IPR011334">
    <property type="entry name" value="UDP-acyl_GlcNac_deAcase_C"/>
</dbReference>
<comment type="similarity">
    <text evidence="12">Belongs to the LpxC family.</text>
</comment>
<evidence type="ECO:0000256" key="10">
    <source>
        <dbReference type="ARBA" id="ARBA00023098"/>
    </source>
</evidence>
<gene>
    <name evidence="12" type="primary">lpxC</name>
    <name evidence="13" type="ordered locus">HTH_1843</name>
</gene>
<dbReference type="Gene3D" id="3.30.230.20">
    <property type="entry name" value="lpxc deacetylase, domain 1"/>
    <property type="match status" value="1"/>
</dbReference>
<dbReference type="STRING" id="608538.HTH_1843"/>
<comment type="pathway">
    <text evidence="3 12">Glycolipid biosynthesis; lipid IV(A) biosynthesis; lipid IV(A) from (3R)-3-hydroxytetradecanoyl-[acyl-carrier-protein] and UDP-N-acetyl-alpha-D-glucosamine: step 2/6.</text>
</comment>